<proteinExistence type="predicted"/>
<organism evidence="1 2">
    <name type="scientific">Cuscuta epithymum</name>
    <dbReference type="NCBI Taxonomy" id="186058"/>
    <lineage>
        <taxon>Eukaryota</taxon>
        <taxon>Viridiplantae</taxon>
        <taxon>Streptophyta</taxon>
        <taxon>Embryophyta</taxon>
        <taxon>Tracheophyta</taxon>
        <taxon>Spermatophyta</taxon>
        <taxon>Magnoliopsida</taxon>
        <taxon>eudicotyledons</taxon>
        <taxon>Gunneridae</taxon>
        <taxon>Pentapetalae</taxon>
        <taxon>asterids</taxon>
        <taxon>lamiids</taxon>
        <taxon>Solanales</taxon>
        <taxon>Convolvulaceae</taxon>
        <taxon>Cuscuteae</taxon>
        <taxon>Cuscuta</taxon>
        <taxon>Cuscuta subgen. Cuscuta</taxon>
    </lineage>
</organism>
<dbReference type="AlphaFoldDB" id="A0AAV0FPJ6"/>
<reference evidence="1" key="1">
    <citation type="submission" date="2022-07" db="EMBL/GenBank/DDBJ databases">
        <authorList>
            <person name="Macas J."/>
            <person name="Novak P."/>
            <person name="Neumann P."/>
        </authorList>
    </citation>
    <scope>NUCLEOTIDE SEQUENCE</scope>
</reference>
<comment type="caution">
    <text evidence="1">The sequence shown here is derived from an EMBL/GenBank/DDBJ whole genome shotgun (WGS) entry which is preliminary data.</text>
</comment>
<dbReference type="EMBL" id="CAMAPF010001001">
    <property type="protein sequence ID" value="CAH9137512.1"/>
    <property type="molecule type" value="Genomic_DNA"/>
</dbReference>
<evidence type="ECO:0000313" key="2">
    <source>
        <dbReference type="Proteomes" id="UP001152523"/>
    </source>
</evidence>
<dbReference type="Proteomes" id="UP001152523">
    <property type="component" value="Unassembled WGS sequence"/>
</dbReference>
<name>A0AAV0FPJ6_9ASTE</name>
<evidence type="ECO:0000313" key="1">
    <source>
        <dbReference type="EMBL" id="CAH9137512.1"/>
    </source>
</evidence>
<protein>
    <submittedName>
        <fullName evidence="1">Uncharacterized protein</fullName>
    </submittedName>
</protein>
<accession>A0AAV0FPJ6</accession>
<gene>
    <name evidence="1" type="ORF">CEPIT_LOCUS36075</name>
</gene>
<keyword evidence="2" id="KW-1185">Reference proteome</keyword>
<sequence length="170" mass="18131">MPAIVAPFTSVPAEVECTSGSNTRNVCTAPGAEIITSFDFESPILNGPTDYVSIETVPTDCVSDKADRNGLIDCGSAEVEAYDEALVNAFANALSAGPGPKVDTIESIIGNEEPRSDPSIETDTAYTTLDHPLSYDATMMILSQRTPRPQRICAKAPGMDPYHTSWTETL</sequence>